<dbReference type="AlphaFoldDB" id="A0A2P4S6Q0"/>
<comment type="caution">
    <text evidence="1">The sequence shown here is derived from an EMBL/GenBank/DDBJ whole genome shotgun (WGS) entry which is preliminary data.</text>
</comment>
<reference evidence="1 2" key="1">
    <citation type="submission" date="2018-01" db="EMBL/GenBank/DDBJ databases">
        <title>Comparison of the Chinese Bamboo Partridge and Red Junglefowl genome sequences highlights the importance of demography in genome evolution.</title>
        <authorList>
            <person name="Tiley G.P."/>
            <person name="Kimball R.T."/>
            <person name="Braun E.L."/>
            <person name="Burleigh J.G."/>
        </authorList>
    </citation>
    <scope>NUCLEOTIDE SEQUENCE [LARGE SCALE GENOMIC DNA]</scope>
    <source>
        <strain evidence="1">RTK389</strain>
        <tissue evidence="1">Blood</tissue>
    </source>
</reference>
<protein>
    <submittedName>
        <fullName evidence="1">Uncharacterized protein</fullName>
    </submittedName>
</protein>
<dbReference type="Proteomes" id="UP000237246">
    <property type="component" value="Unassembled WGS sequence"/>
</dbReference>
<evidence type="ECO:0000313" key="1">
    <source>
        <dbReference type="EMBL" id="POI19784.1"/>
    </source>
</evidence>
<gene>
    <name evidence="1" type="ORF">CIB84_016473</name>
</gene>
<keyword evidence="2" id="KW-1185">Reference proteome</keyword>
<accession>A0A2P4S6Q0</accession>
<name>A0A2P4S6Q0_BAMTH</name>
<organism evidence="1 2">
    <name type="scientific">Bambusicola thoracicus</name>
    <name type="common">Chinese bamboo-partridge</name>
    <name type="synonym">Perdix thoracica</name>
    <dbReference type="NCBI Taxonomy" id="9083"/>
    <lineage>
        <taxon>Eukaryota</taxon>
        <taxon>Metazoa</taxon>
        <taxon>Chordata</taxon>
        <taxon>Craniata</taxon>
        <taxon>Vertebrata</taxon>
        <taxon>Euteleostomi</taxon>
        <taxon>Archelosauria</taxon>
        <taxon>Archosauria</taxon>
        <taxon>Dinosauria</taxon>
        <taxon>Saurischia</taxon>
        <taxon>Theropoda</taxon>
        <taxon>Coelurosauria</taxon>
        <taxon>Aves</taxon>
        <taxon>Neognathae</taxon>
        <taxon>Galloanserae</taxon>
        <taxon>Galliformes</taxon>
        <taxon>Phasianidae</taxon>
        <taxon>Perdicinae</taxon>
        <taxon>Bambusicola</taxon>
    </lineage>
</organism>
<evidence type="ECO:0000313" key="2">
    <source>
        <dbReference type="Proteomes" id="UP000237246"/>
    </source>
</evidence>
<proteinExistence type="predicted"/>
<sequence>VVVVISTGQVLHPEPFLPVLSKNRQPQLFSAHRGTFPILLPLEHRFELRGGGQCAYLNGDWISSSLCHLHMYWVCSRADHYVPWKQKVHPQ</sequence>
<dbReference type="OrthoDB" id="9906043at2759"/>
<feature type="non-terminal residue" evidence="1">
    <location>
        <position position="1"/>
    </location>
</feature>
<dbReference type="EMBL" id="PPHD01094561">
    <property type="protein sequence ID" value="POI19784.1"/>
    <property type="molecule type" value="Genomic_DNA"/>
</dbReference>